<comment type="caution">
    <text evidence="2">The sequence shown here is derived from an EMBL/GenBank/DDBJ whole genome shotgun (WGS) entry which is preliminary data.</text>
</comment>
<dbReference type="Proteomes" id="UP001316803">
    <property type="component" value="Unassembled WGS sequence"/>
</dbReference>
<dbReference type="InterPro" id="IPR036249">
    <property type="entry name" value="Thioredoxin-like_sf"/>
</dbReference>
<protein>
    <recommendedName>
        <fullName evidence="4">Thioredoxin-like protein</fullName>
    </recommendedName>
</protein>
<name>A0AAN8ERP5_9EURO</name>
<feature type="compositionally biased region" description="Basic and acidic residues" evidence="1">
    <location>
        <begin position="202"/>
        <end position="214"/>
    </location>
</feature>
<evidence type="ECO:0000313" key="2">
    <source>
        <dbReference type="EMBL" id="KAK5957162.1"/>
    </source>
</evidence>
<dbReference type="AlphaFoldDB" id="A0AAN8ERP5"/>
<dbReference type="EMBL" id="JAKLMC020000003">
    <property type="protein sequence ID" value="KAK5957162.1"/>
    <property type="molecule type" value="Genomic_DNA"/>
</dbReference>
<feature type="region of interest" description="Disordered" evidence="1">
    <location>
        <begin position="202"/>
        <end position="223"/>
    </location>
</feature>
<keyword evidence="3" id="KW-1185">Reference proteome</keyword>
<feature type="region of interest" description="Disordered" evidence="1">
    <location>
        <begin position="46"/>
        <end position="66"/>
    </location>
</feature>
<reference evidence="2 3" key="1">
    <citation type="submission" date="2022-12" db="EMBL/GenBank/DDBJ databases">
        <title>Genomic features and morphological characterization of a novel Knufia sp. strain isolated from spacecraft assembly facility.</title>
        <authorList>
            <person name="Teixeira M."/>
            <person name="Chander A.M."/>
            <person name="Stajich J.E."/>
            <person name="Venkateswaran K."/>
        </authorList>
    </citation>
    <scope>NUCLEOTIDE SEQUENCE [LARGE SCALE GENOMIC DNA]</scope>
    <source>
        <strain evidence="2 3">FJI-L2-BK-P2</strain>
    </source>
</reference>
<dbReference type="Gene3D" id="3.40.30.10">
    <property type="entry name" value="Glutaredoxin"/>
    <property type="match status" value="1"/>
</dbReference>
<evidence type="ECO:0000313" key="3">
    <source>
        <dbReference type="Proteomes" id="UP001316803"/>
    </source>
</evidence>
<sequence length="223" mass="24807">MKHRLSALAKQINGDYLPKTSRAFQPAVQAHIAQLAENLSYHNSQSQRPAARSFSSSPYHSAQNRVQPSIRRPADFHTLLQSASSTNTLLLVLFKTVTCHSCSSITPLLESVVQNRPVPSVGDKFGSIAFAELELDSPERDEEGGRGWTTMYDAGIEYGVRSVPTLMGFGGRRAERITDRLADEKELRDKQYMQEWIDEVMRKGDPHPNEDKGLFAKLFGGGS</sequence>
<proteinExistence type="predicted"/>
<evidence type="ECO:0000256" key="1">
    <source>
        <dbReference type="SAM" id="MobiDB-lite"/>
    </source>
</evidence>
<dbReference type="SUPFAM" id="SSF52833">
    <property type="entry name" value="Thioredoxin-like"/>
    <property type="match status" value="1"/>
</dbReference>
<organism evidence="2 3">
    <name type="scientific">Knufia fluminis</name>
    <dbReference type="NCBI Taxonomy" id="191047"/>
    <lineage>
        <taxon>Eukaryota</taxon>
        <taxon>Fungi</taxon>
        <taxon>Dikarya</taxon>
        <taxon>Ascomycota</taxon>
        <taxon>Pezizomycotina</taxon>
        <taxon>Eurotiomycetes</taxon>
        <taxon>Chaetothyriomycetidae</taxon>
        <taxon>Chaetothyriales</taxon>
        <taxon>Trichomeriaceae</taxon>
        <taxon>Knufia</taxon>
    </lineage>
</organism>
<evidence type="ECO:0008006" key="4">
    <source>
        <dbReference type="Google" id="ProtNLM"/>
    </source>
</evidence>
<accession>A0AAN8ERP5</accession>
<gene>
    <name evidence="2" type="ORF">OHC33_001531</name>
</gene>
<dbReference type="CDD" id="cd02947">
    <property type="entry name" value="TRX_family"/>
    <property type="match status" value="1"/>
</dbReference>